<reference evidence="3 4" key="1">
    <citation type="submission" date="2021-06" db="EMBL/GenBank/DDBJ databases">
        <authorList>
            <person name="Palmer J.M."/>
        </authorList>
    </citation>
    <scope>NUCLEOTIDE SEQUENCE [LARGE SCALE GENOMIC DNA]</scope>
    <source>
        <strain evidence="4">if_2019</strain>
        <tissue evidence="3">Muscle</tissue>
    </source>
</reference>
<keyword evidence="2" id="KW-1133">Transmembrane helix</keyword>
<dbReference type="EMBL" id="JAHRIQ010105769">
    <property type="protein sequence ID" value="MEQ2255683.1"/>
    <property type="molecule type" value="Genomic_DNA"/>
</dbReference>
<evidence type="ECO:0000313" key="4">
    <source>
        <dbReference type="Proteomes" id="UP001482620"/>
    </source>
</evidence>
<dbReference type="Proteomes" id="UP001482620">
    <property type="component" value="Unassembled WGS sequence"/>
</dbReference>
<name>A0ABV0VG21_9TELE</name>
<accession>A0ABV0VG21</accession>
<evidence type="ECO:0000313" key="3">
    <source>
        <dbReference type="EMBL" id="MEQ2255683.1"/>
    </source>
</evidence>
<protein>
    <submittedName>
        <fullName evidence="3">Uncharacterized protein</fullName>
    </submittedName>
</protein>
<organism evidence="3 4">
    <name type="scientific">Ilyodon furcidens</name>
    <name type="common">goldbreast splitfin</name>
    <dbReference type="NCBI Taxonomy" id="33524"/>
    <lineage>
        <taxon>Eukaryota</taxon>
        <taxon>Metazoa</taxon>
        <taxon>Chordata</taxon>
        <taxon>Craniata</taxon>
        <taxon>Vertebrata</taxon>
        <taxon>Euteleostomi</taxon>
        <taxon>Actinopterygii</taxon>
        <taxon>Neopterygii</taxon>
        <taxon>Teleostei</taxon>
        <taxon>Neoteleostei</taxon>
        <taxon>Acanthomorphata</taxon>
        <taxon>Ovalentaria</taxon>
        <taxon>Atherinomorphae</taxon>
        <taxon>Cyprinodontiformes</taxon>
        <taxon>Goodeidae</taxon>
        <taxon>Ilyodon</taxon>
    </lineage>
</organism>
<feature type="transmembrane region" description="Helical" evidence="2">
    <location>
        <begin position="139"/>
        <end position="163"/>
    </location>
</feature>
<keyword evidence="2" id="KW-0812">Transmembrane</keyword>
<proteinExistence type="predicted"/>
<evidence type="ECO:0000256" key="2">
    <source>
        <dbReference type="SAM" id="Phobius"/>
    </source>
</evidence>
<keyword evidence="2" id="KW-0472">Membrane</keyword>
<keyword evidence="4" id="KW-1185">Reference proteome</keyword>
<comment type="caution">
    <text evidence="3">The sequence shown here is derived from an EMBL/GenBank/DDBJ whole genome shotgun (WGS) entry which is preliminary data.</text>
</comment>
<feature type="region of interest" description="Disordered" evidence="1">
    <location>
        <begin position="171"/>
        <end position="199"/>
    </location>
</feature>
<sequence length="215" mass="22904">MEAAIVTLVMTSIFGLPAFGHSLGHPVTTGARGSLTHFYCKPPGCAANVARVFCDDKYFERGPLPDCSGPPQLYTVCQLNGRALVSSPAGSSCEFEEDGAYVLTQRCTDIDPICLWIHATSPSPTHSNNGEKAAGVSPGYTAIAATFGVVALLGAIGVLVYCYRRSRRLNQEQNSDPDVDEHLTDIQSSGDTTERDTEVAVQVDVDAILQRGHGD</sequence>
<evidence type="ECO:0000256" key="1">
    <source>
        <dbReference type="SAM" id="MobiDB-lite"/>
    </source>
</evidence>
<gene>
    <name evidence="3" type="ORF">ILYODFUR_016469</name>
</gene>